<proteinExistence type="predicted"/>
<dbReference type="Gene3D" id="3.30.65.10">
    <property type="entry name" value="Bacterial Topoisomerase I, domain 1"/>
    <property type="match status" value="3"/>
</dbReference>
<dbReference type="EMBL" id="UINC01073028">
    <property type="protein sequence ID" value="SVC09099.1"/>
    <property type="molecule type" value="Genomic_DNA"/>
</dbReference>
<sequence length="198" mass="22480">WVSTVRQFYSSWKGTLKDAIERRKELKKAFQEETDVVCEECGSNMVVKWGRNGRFLACPGYPQCKNTKPLDHEEEPAKTDKVCEQCQKPMVVKTGRYGRFLACSGYPDCRNVKPFSLGISCPEEDCQGDLVEKQSRTGKVFYGCNQYPNCKFASWDKPVEQECAHCQAPLLYEKNSRSGTPSLGCRVCDTRFENTQAA</sequence>
<feature type="domain" description="DNA topoisomerase type IA zn finger" evidence="1">
    <location>
        <begin position="81"/>
        <end position="115"/>
    </location>
</feature>
<dbReference type="Pfam" id="PF01396">
    <property type="entry name" value="Zn_ribbon_Top1"/>
    <property type="match status" value="3"/>
</dbReference>
<protein>
    <recommendedName>
        <fullName evidence="1">DNA topoisomerase type IA zn finger domain-containing protein</fullName>
    </recommendedName>
</protein>
<gene>
    <name evidence="2" type="ORF">METZ01_LOCUS261953</name>
</gene>
<dbReference type="InterPro" id="IPR000380">
    <property type="entry name" value="Topo_IA"/>
</dbReference>
<reference evidence="2" key="1">
    <citation type="submission" date="2018-05" db="EMBL/GenBank/DDBJ databases">
        <authorList>
            <person name="Lanie J.A."/>
            <person name="Ng W.-L."/>
            <person name="Kazmierczak K.M."/>
            <person name="Andrzejewski T.M."/>
            <person name="Davidsen T.M."/>
            <person name="Wayne K.J."/>
            <person name="Tettelin H."/>
            <person name="Glass J.I."/>
            <person name="Rusch D."/>
            <person name="Podicherti R."/>
            <person name="Tsui H.-C.T."/>
            <person name="Winkler M.E."/>
        </authorList>
    </citation>
    <scope>NUCLEOTIDE SEQUENCE</scope>
</reference>
<evidence type="ECO:0000313" key="2">
    <source>
        <dbReference type="EMBL" id="SVC09099.1"/>
    </source>
</evidence>
<feature type="domain" description="DNA topoisomerase type IA zn finger" evidence="1">
    <location>
        <begin position="36"/>
        <end position="71"/>
    </location>
</feature>
<dbReference type="GO" id="GO:0006265">
    <property type="term" value="P:DNA topological change"/>
    <property type="evidence" value="ECO:0007669"/>
    <property type="project" value="InterPro"/>
</dbReference>
<dbReference type="PANTHER" id="PTHR42785">
    <property type="entry name" value="DNA TOPOISOMERASE, TYPE IA, CORE"/>
    <property type="match status" value="1"/>
</dbReference>
<dbReference type="SUPFAM" id="SSF57783">
    <property type="entry name" value="Zinc beta-ribbon"/>
    <property type="match status" value="2"/>
</dbReference>
<name>A0A382JBQ8_9ZZZZ</name>
<evidence type="ECO:0000259" key="1">
    <source>
        <dbReference type="Pfam" id="PF01396"/>
    </source>
</evidence>
<dbReference type="GO" id="GO:0003917">
    <property type="term" value="F:DNA topoisomerase type I (single strand cut, ATP-independent) activity"/>
    <property type="evidence" value="ECO:0007669"/>
    <property type="project" value="InterPro"/>
</dbReference>
<feature type="non-terminal residue" evidence="2">
    <location>
        <position position="1"/>
    </location>
</feature>
<dbReference type="InterPro" id="IPR013498">
    <property type="entry name" value="Topo_IA_Znf"/>
</dbReference>
<organism evidence="2">
    <name type="scientific">marine metagenome</name>
    <dbReference type="NCBI Taxonomy" id="408172"/>
    <lineage>
        <taxon>unclassified sequences</taxon>
        <taxon>metagenomes</taxon>
        <taxon>ecological metagenomes</taxon>
    </lineage>
</organism>
<feature type="domain" description="DNA topoisomerase type IA zn finger" evidence="1">
    <location>
        <begin position="120"/>
        <end position="158"/>
    </location>
</feature>
<accession>A0A382JBQ8</accession>
<dbReference type="AlphaFoldDB" id="A0A382JBQ8"/>
<dbReference type="GO" id="GO:0003677">
    <property type="term" value="F:DNA binding"/>
    <property type="evidence" value="ECO:0007669"/>
    <property type="project" value="InterPro"/>
</dbReference>
<dbReference type="PANTHER" id="PTHR42785:SF1">
    <property type="entry name" value="DNA TOPOISOMERASE"/>
    <property type="match status" value="1"/>
</dbReference>
<dbReference type="GO" id="GO:0005694">
    <property type="term" value="C:chromosome"/>
    <property type="evidence" value="ECO:0007669"/>
    <property type="project" value="InterPro"/>
</dbReference>